<evidence type="ECO:0000256" key="1">
    <source>
        <dbReference type="SAM" id="MobiDB-lite"/>
    </source>
</evidence>
<sequence length="69" mass="7772">MYCKYTGELNDGVGRMDCAFCRRIQGKMEPEHLAGIRARPKAIVRVARKAGHNGRGGSVHQRDSYVHCR</sequence>
<proteinExistence type="predicted"/>
<reference evidence="2" key="1">
    <citation type="submission" date="2023-02" db="EMBL/GenBank/DDBJ databases">
        <title>Proposal of a novel subspecies: Alicyclobacillus hesperidum subspecies aegle.</title>
        <authorList>
            <person name="Goto K."/>
            <person name="Fujii T."/>
            <person name="Yasui K."/>
            <person name="Mochida K."/>
            <person name="Kato-Tanaka Y."/>
            <person name="Morohoshi S."/>
            <person name="An S.Y."/>
            <person name="Kasai H."/>
            <person name="Yokota A."/>
        </authorList>
    </citation>
    <scope>NUCLEOTIDE SEQUENCE</scope>
    <source>
        <strain evidence="2">DSM 12766</strain>
    </source>
</reference>
<protein>
    <submittedName>
        <fullName evidence="2">Uncharacterized protein</fullName>
    </submittedName>
</protein>
<feature type="region of interest" description="Disordered" evidence="1">
    <location>
        <begin position="50"/>
        <end position="69"/>
    </location>
</feature>
<accession>A0AA37X121</accession>
<feature type="compositionally biased region" description="Basic and acidic residues" evidence="1">
    <location>
        <begin position="60"/>
        <end position="69"/>
    </location>
</feature>
<dbReference type="AlphaFoldDB" id="A0AA37X121"/>
<dbReference type="EMBL" id="BSRA01000001">
    <property type="protein sequence ID" value="GLV12351.1"/>
    <property type="molecule type" value="Genomic_DNA"/>
</dbReference>
<organism evidence="2 3">
    <name type="scientific">Alicyclobacillus hesperidum</name>
    <dbReference type="NCBI Taxonomy" id="89784"/>
    <lineage>
        <taxon>Bacteria</taxon>
        <taxon>Bacillati</taxon>
        <taxon>Bacillota</taxon>
        <taxon>Bacilli</taxon>
        <taxon>Bacillales</taxon>
        <taxon>Alicyclobacillaceae</taxon>
        <taxon>Alicyclobacillus</taxon>
    </lineage>
</organism>
<comment type="caution">
    <text evidence="2">The sequence shown here is derived from an EMBL/GenBank/DDBJ whole genome shotgun (WGS) entry which is preliminary data.</text>
</comment>
<gene>
    <name evidence="2" type="ORF">Heshes_00350</name>
</gene>
<evidence type="ECO:0000313" key="3">
    <source>
        <dbReference type="Proteomes" id="UP001157137"/>
    </source>
</evidence>
<evidence type="ECO:0000313" key="2">
    <source>
        <dbReference type="EMBL" id="GLV12351.1"/>
    </source>
</evidence>
<dbReference type="Proteomes" id="UP001157137">
    <property type="component" value="Unassembled WGS sequence"/>
</dbReference>
<name>A0AA37X121_9BACL</name>